<reference evidence="8" key="1">
    <citation type="submission" date="2021-02" db="EMBL/GenBank/DDBJ databases">
        <authorList>
            <person name="Dougan E. K."/>
            <person name="Rhodes N."/>
            <person name="Thang M."/>
            <person name="Chan C."/>
        </authorList>
    </citation>
    <scope>NUCLEOTIDE SEQUENCE</scope>
</reference>
<evidence type="ECO:0000259" key="7">
    <source>
        <dbReference type="Pfam" id="PF09335"/>
    </source>
</evidence>
<evidence type="ECO:0000256" key="2">
    <source>
        <dbReference type="ARBA" id="ARBA00022475"/>
    </source>
</evidence>
<dbReference type="AlphaFoldDB" id="A0A813JIS8"/>
<evidence type="ECO:0000313" key="8">
    <source>
        <dbReference type="EMBL" id="CAE8678080.1"/>
    </source>
</evidence>
<dbReference type="Proteomes" id="UP000626109">
    <property type="component" value="Unassembled WGS sequence"/>
</dbReference>
<gene>
    <name evidence="8" type="ORF">PGLA2088_LOCUS20611</name>
</gene>
<dbReference type="InterPro" id="IPR032816">
    <property type="entry name" value="VTT_dom"/>
</dbReference>
<comment type="subcellular location">
    <subcellularLocation>
        <location evidence="1">Cell membrane</location>
        <topology evidence="1">Multi-pass membrane protein</topology>
    </subcellularLocation>
</comment>
<dbReference type="Pfam" id="PF09335">
    <property type="entry name" value="VTT_dom"/>
    <property type="match status" value="1"/>
</dbReference>
<accession>A0A813JIS8</accession>
<evidence type="ECO:0000256" key="6">
    <source>
        <dbReference type="SAM" id="Phobius"/>
    </source>
</evidence>
<name>A0A813JIS8_POLGL</name>
<feature type="transmembrane region" description="Helical" evidence="6">
    <location>
        <begin position="144"/>
        <end position="170"/>
    </location>
</feature>
<keyword evidence="2" id="KW-1003">Cell membrane</keyword>
<sequence>MTRSIPPRWVCLSLPTTPIEVAAGFVYGPVWGCVVGLISKTAGSCAALLVARVLGRRCGWRIPSAIEPWLAALRSRPLLTMVGVRLAPLPLGVKNYGLALCEVSIFPYTIAAMAVNMPFSMLWASAGASCRSLSEALSLEGAPAASGAGLLLIKVLPVVALFALLTGIFWRRLRCAENRGTPDLGAVAKPEGKRE</sequence>
<dbReference type="PANTHER" id="PTHR12677:SF59">
    <property type="entry name" value="GOLGI APPARATUS MEMBRANE PROTEIN TVP38-RELATED"/>
    <property type="match status" value="1"/>
</dbReference>
<evidence type="ECO:0000256" key="1">
    <source>
        <dbReference type="ARBA" id="ARBA00004651"/>
    </source>
</evidence>
<dbReference type="InterPro" id="IPR015414">
    <property type="entry name" value="TMEM64"/>
</dbReference>
<feature type="transmembrane region" description="Helical" evidence="6">
    <location>
        <begin position="105"/>
        <end position="124"/>
    </location>
</feature>
<organism evidence="8 9">
    <name type="scientific">Polarella glacialis</name>
    <name type="common">Dinoflagellate</name>
    <dbReference type="NCBI Taxonomy" id="89957"/>
    <lineage>
        <taxon>Eukaryota</taxon>
        <taxon>Sar</taxon>
        <taxon>Alveolata</taxon>
        <taxon>Dinophyceae</taxon>
        <taxon>Suessiales</taxon>
        <taxon>Suessiaceae</taxon>
        <taxon>Polarella</taxon>
    </lineage>
</organism>
<evidence type="ECO:0000256" key="4">
    <source>
        <dbReference type="ARBA" id="ARBA00022989"/>
    </source>
</evidence>
<dbReference type="GO" id="GO:0005886">
    <property type="term" value="C:plasma membrane"/>
    <property type="evidence" value="ECO:0007669"/>
    <property type="project" value="UniProtKB-SubCell"/>
</dbReference>
<evidence type="ECO:0000256" key="5">
    <source>
        <dbReference type="ARBA" id="ARBA00023136"/>
    </source>
</evidence>
<protein>
    <recommendedName>
        <fullName evidence="7">VTT domain-containing protein</fullName>
    </recommendedName>
</protein>
<evidence type="ECO:0000256" key="3">
    <source>
        <dbReference type="ARBA" id="ARBA00022692"/>
    </source>
</evidence>
<proteinExistence type="predicted"/>
<keyword evidence="4 6" id="KW-1133">Transmembrane helix</keyword>
<evidence type="ECO:0000313" key="9">
    <source>
        <dbReference type="Proteomes" id="UP000626109"/>
    </source>
</evidence>
<feature type="domain" description="VTT" evidence="7">
    <location>
        <begin position="14"/>
        <end position="128"/>
    </location>
</feature>
<keyword evidence="5 6" id="KW-0472">Membrane</keyword>
<dbReference type="EMBL" id="CAJNNW010025653">
    <property type="protein sequence ID" value="CAE8678080.1"/>
    <property type="molecule type" value="Genomic_DNA"/>
</dbReference>
<comment type="caution">
    <text evidence="8">The sequence shown here is derived from an EMBL/GenBank/DDBJ whole genome shotgun (WGS) entry which is preliminary data.</text>
</comment>
<dbReference type="PANTHER" id="PTHR12677">
    <property type="entry name" value="GOLGI APPARATUS MEMBRANE PROTEIN TVP38-RELATED"/>
    <property type="match status" value="1"/>
</dbReference>
<keyword evidence="3 6" id="KW-0812">Transmembrane</keyword>